<keyword evidence="4 6" id="KW-0378">Hydrolase</keyword>
<dbReference type="GO" id="GO:0046872">
    <property type="term" value="F:metal ion binding"/>
    <property type="evidence" value="ECO:0007669"/>
    <property type="project" value="UniProtKB-KW"/>
</dbReference>
<dbReference type="GO" id="GO:0034982">
    <property type="term" value="P:mitochondrial protein processing"/>
    <property type="evidence" value="ECO:0007669"/>
    <property type="project" value="TreeGrafter"/>
</dbReference>
<dbReference type="EMBL" id="CP097510">
    <property type="protein sequence ID" value="URE27357.1"/>
    <property type="molecule type" value="Genomic_DNA"/>
</dbReference>
<keyword evidence="3 6" id="KW-0479">Metal-binding</keyword>
<dbReference type="PANTHER" id="PTHR21711">
    <property type="entry name" value="MITOCHONDRIAL INNER MEMBRANE PROTEASE"/>
    <property type="match status" value="1"/>
</dbReference>
<evidence type="ECO:0000256" key="4">
    <source>
        <dbReference type="ARBA" id="ARBA00022801"/>
    </source>
</evidence>
<sequence length="238" mass="25992">MDGAAEGAAGAAGGGGGMSHKECVDGINKSLEHPTVKFLREKMEKAGCPVWPRLLTAITCKGQSSAGGYSSGRGGFLLLHVFCKFQKYTIDKGTLRLVLSITICCNHMTFQDEINQVIIHELIHAYDDCRAKNMEWTNCAHHACSEIRANHLSGDCHYKRELLRGFLKIRGHGQVSLCAVPTISSPPLSPANLDECVRRRALKSVQNNPYCSAVAAKDAIEAVWDICYNDTSPFDRAP</sequence>
<dbReference type="OrthoDB" id="285308at2759"/>
<dbReference type="GO" id="GO:0005739">
    <property type="term" value="C:mitochondrion"/>
    <property type="evidence" value="ECO:0007669"/>
    <property type="project" value="GOC"/>
</dbReference>
<keyword evidence="5 6" id="KW-0482">Metalloprotease</keyword>
<dbReference type="AlphaFoldDB" id="A0A9E7HCE2"/>
<reference evidence="7" key="1">
    <citation type="submission" date="2022-05" db="EMBL/GenBank/DDBJ databases">
        <title>The Musa troglodytarum L. genome provides insights into the mechanism of non-climacteric behaviour and enrichment of carotenoids.</title>
        <authorList>
            <person name="Wang J."/>
        </authorList>
    </citation>
    <scope>NUCLEOTIDE SEQUENCE</scope>
    <source>
        <tissue evidence="7">Leaf</tissue>
    </source>
</reference>
<dbReference type="InterPro" id="IPR019165">
    <property type="entry name" value="Peptidase_M76_ATP23"/>
</dbReference>
<dbReference type="GO" id="GO:0033615">
    <property type="term" value="P:mitochondrial proton-transporting ATP synthase complex assembly"/>
    <property type="evidence" value="ECO:0007669"/>
    <property type="project" value="TreeGrafter"/>
</dbReference>
<dbReference type="PANTHER" id="PTHR21711:SF0">
    <property type="entry name" value="MITOCHONDRIAL INNER MEMBRANE PROTEASE ATP23 HOMOLOG"/>
    <property type="match status" value="1"/>
</dbReference>
<name>A0A9E7HCE2_9LILI</name>
<evidence type="ECO:0000256" key="1">
    <source>
        <dbReference type="ARBA" id="ARBA00009915"/>
    </source>
</evidence>
<evidence type="ECO:0000256" key="2">
    <source>
        <dbReference type="ARBA" id="ARBA00022670"/>
    </source>
</evidence>
<evidence type="ECO:0000313" key="8">
    <source>
        <dbReference type="Proteomes" id="UP001055439"/>
    </source>
</evidence>
<evidence type="ECO:0000256" key="6">
    <source>
        <dbReference type="RuleBase" id="RU364057"/>
    </source>
</evidence>
<dbReference type="GO" id="GO:0004222">
    <property type="term" value="F:metalloendopeptidase activity"/>
    <property type="evidence" value="ECO:0007669"/>
    <property type="project" value="InterPro"/>
</dbReference>
<protein>
    <recommendedName>
        <fullName evidence="6">Mitochondrial inner membrane protease ATP23</fullName>
        <ecNumber evidence="6">3.4.24.-</ecNumber>
    </recommendedName>
</protein>
<dbReference type="Proteomes" id="UP001055439">
    <property type="component" value="Chromosome 8"/>
</dbReference>
<keyword evidence="8" id="KW-1185">Reference proteome</keyword>
<proteinExistence type="inferred from homology"/>
<evidence type="ECO:0000256" key="3">
    <source>
        <dbReference type="ARBA" id="ARBA00022723"/>
    </source>
</evidence>
<dbReference type="Pfam" id="PF09768">
    <property type="entry name" value="Peptidase_M76"/>
    <property type="match status" value="1"/>
</dbReference>
<accession>A0A9E7HCE2</accession>
<comment type="similarity">
    <text evidence="1 6">Belongs to the peptidase M76 family.</text>
</comment>
<dbReference type="EC" id="3.4.24.-" evidence="6"/>
<evidence type="ECO:0000313" key="7">
    <source>
        <dbReference type="EMBL" id="URE27357.1"/>
    </source>
</evidence>
<organism evidence="7 8">
    <name type="scientific">Musa troglodytarum</name>
    <name type="common">fe'i banana</name>
    <dbReference type="NCBI Taxonomy" id="320322"/>
    <lineage>
        <taxon>Eukaryota</taxon>
        <taxon>Viridiplantae</taxon>
        <taxon>Streptophyta</taxon>
        <taxon>Embryophyta</taxon>
        <taxon>Tracheophyta</taxon>
        <taxon>Spermatophyta</taxon>
        <taxon>Magnoliopsida</taxon>
        <taxon>Liliopsida</taxon>
        <taxon>Zingiberales</taxon>
        <taxon>Musaceae</taxon>
        <taxon>Musa</taxon>
    </lineage>
</organism>
<evidence type="ECO:0000256" key="5">
    <source>
        <dbReference type="ARBA" id="ARBA00023049"/>
    </source>
</evidence>
<keyword evidence="2 6" id="KW-0645">Protease</keyword>
<gene>
    <name evidence="7" type="ORF">MUK42_06148</name>
</gene>